<proteinExistence type="inferred from homology"/>
<keyword evidence="4" id="KW-0274">FAD</keyword>
<keyword evidence="3" id="KW-0285">Flavoprotein</keyword>
<evidence type="ECO:0000313" key="8">
    <source>
        <dbReference type="Proteomes" id="UP001174934"/>
    </source>
</evidence>
<dbReference type="InterPro" id="IPR045170">
    <property type="entry name" value="MTOX"/>
</dbReference>
<accession>A0AA39XA84</accession>
<feature type="domain" description="FAD dependent oxidoreductase" evidence="6">
    <location>
        <begin position="5"/>
        <end position="368"/>
    </location>
</feature>
<evidence type="ECO:0000256" key="1">
    <source>
        <dbReference type="ARBA" id="ARBA00001974"/>
    </source>
</evidence>
<dbReference type="Gene3D" id="3.30.9.10">
    <property type="entry name" value="D-Amino Acid Oxidase, subunit A, domain 2"/>
    <property type="match status" value="1"/>
</dbReference>
<evidence type="ECO:0000313" key="7">
    <source>
        <dbReference type="EMBL" id="KAK0630212.1"/>
    </source>
</evidence>
<evidence type="ECO:0000256" key="5">
    <source>
        <dbReference type="ARBA" id="ARBA00023002"/>
    </source>
</evidence>
<dbReference type="EMBL" id="JAULSR010000002">
    <property type="protein sequence ID" value="KAK0630212.1"/>
    <property type="molecule type" value="Genomic_DNA"/>
</dbReference>
<dbReference type="SUPFAM" id="SSF51905">
    <property type="entry name" value="FAD/NAD(P)-binding domain"/>
    <property type="match status" value="1"/>
</dbReference>
<comment type="cofactor">
    <cofactor evidence="1">
        <name>FAD</name>
        <dbReference type="ChEBI" id="CHEBI:57692"/>
    </cofactor>
</comment>
<dbReference type="InterPro" id="IPR006076">
    <property type="entry name" value="FAD-dep_OxRdtase"/>
</dbReference>
<dbReference type="Proteomes" id="UP001174934">
    <property type="component" value="Unassembled WGS sequence"/>
</dbReference>
<sequence length="415" mass="45092">MDKSILIVGGGTFGLSTAYHLAKAGYRSITVLEKGDTIPSPLSAGNDLNKIIRAEYESPDYAELALAAMEEWRSNPLFSPHFRQVGYLLGNSAAAPEKTRRTLAKSLASIETNPAFAGQITAINSRDDIGAVAPALDGPMEGWVGYFNRQAGYARASDALRAIHVAVKELGVHVILREAVVSLEYDKDRCTGAMTTSGSRYPADVVILTLGASVANVLPSIGRQITARSWVVAHVQLTPEEAAKLEGIPVTYSRDLGYFFEPDQKTGLLKVSPSGAGYINRGKDGISVPLEDNTRIPDEGQEAVRRILREHLPSLADRPLIKCKICWCADTADTDYVIDFVPGKQGLVVVTGDSGHAFKMLPVIGTWVKTLIESGQQTSARWKWKEGKENEEFGEVSWRVGKTKDLSDIHTVKLP</sequence>
<dbReference type="GO" id="GO:0008115">
    <property type="term" value="F:sarcosine oxidase activity"/>
    <property type="evidence" value="ECO:0007669"/>
    <property type="project" value="TreeGrafter"/>
</dbReference>
<reference evidence="7" key="1">
    <citation type="submission" date="2023-06" db="EMBL/GenBank/DDBJ databases">
        <title>Genome-scale phylogeny and comparative genomics of the fungal order Sordariales.</title>
        <authorList>
            <consortium name="Lawrence Berkeley National Laboratory"/>
            <person name="Hensen N."/>
            <person name="Bonometti L."/>
            <person name="Westerberg I."/>
            <person name="Brannstrom I.O."/>
            <person name="Guillou S."/>
            <person name="Cros-Aarteil S."/>
            <person name="Calhoun S."/>
            <person name="Haridas S."/>
            <person name="Kuo A."/>
            <person name="Mondo S."/>
            <person name="Pangilinan J."/>
            <person name="Riley R."/>
            <person name="LaButti K."/>
            <person name="Andreopoulos B."/>
            <person name="Lipzen A."/>
            <person name="Chen C."/>
            <person name="Yanf M."/>
            <person name="Daum C."/>
            <person name="Ng V."/>
            <person name="Clum A."/>
            <person name="Steindorff A."/>
            <person name="Ohm R."/>
            <person name="Martin F."/>
            <person name="Silar P."/>
            <person name="Natvig D."/>
            <person name="Lalanne C."/>
            <person name="Gautier V."/>
            <person name="Ament-velasquez S.L."/>
            <person name="Kruys A."/>
            <person name="Hutchinson M.I."/>
            <person name="Powell A.J."/>
            <person name="Barry K."/>
            <person name="Miller A.N."/>
            <person name="Grigoriev I.V."/>
            <person name="Debuchy R."/>
            <person name="Gladieux P."/>
            <person name="Thoren M.H."/>
            <person name="Johannesson H."/>
        </authorList>
    </citation>
    <scope>NUCLEOTIDE SEQUENCE</scope>
    <source>
        <strain evidence="7">SMH3391-2</strain>
    </source>
</reference>
<dbReference type="GO" id="GO:0051698">
    <property type="term" value="F:saccharopine oxidase activity"/>
    <property type="evidence" value="ECO:0007669"/>
    <property type="project" value="TreeGrafter"/>
</dbReference>
<dbReference type="PANTHER" id="PTHR10961">
    <property type="entry name" value="PEROXISOMAL SARCOSINE OXIDASE"/>
    <property type="match status" value="1"/>
</dbReference>
<dbReference type="InterPro" id="IPR036188">
    <property type="entry name" value="FAD/NAD-bd_sf"/>
</dbReference>
<evidence type="ECO:0000256" key="4">
    <source>
        <dbReference type="ARBA" id="ARBA00022827"/>
    </source>
</evidence>
<evidence type="ECO:0000256" key="2">
    <source>
        <dbReference type="ARBA" id="ARBA00010989"/>
    </source>
</evidence>
<comment type="caution">
    <text evidence="7">The sequence shown here is derived from an EMBL/GenBank/DDBJ whole genome shotgun (WGS) entry which is preliminary data.</text>
</comment>
<keyword evidence="5" id="KW-0560">Oxidoreductase</keyword>
<dbReference type="Gene3D" id="3.50.50.60">
    <property type="entry name" value="FAD/NAD(P)-binding domain"/>
    <property type="match status" value="1"/>
</dbReference>
<organism evidence="7 8">
    <name type="scientific">Bombardia bombarda</name>
    <dbReference type="NCBI Taxonomy" id="252184"/>
    <lineage>
        <taxon>Eukaryota</taxon>
        <taxon>Fungi</taxon>
        <taxon>Dikarya</taxon>
        <taxon>Ascomycota</taxon>
        <taxon>Pezizomycotina</taxon>
        <taxon>Sordariomycetes</taxon>
        <taxon>Sordariomycetidae</taxon>
        <taxon>Sordariales</taxon>
        <taxon>Lasiosphaeriaceae</taxon>
        <taxon>Bombardia</taxon>
    </lineage>
</organism>
<dbReference type="Pfam" id="PF01266">
    <property type="entry name" value="DAO"/>
    <property type="match status" value="1"/>
</dbReference>
<comment type="similarity">
    <text evidence="2">Belongs to the MSOX/MTOX family.</text>
</comment>
<dbReference type="PANTHER" id="PTHR10961:SF26">
    <property type="entry name" value="L-SACCHAROPINE OXIDASE"/>
    <property type="match status" value="1"/>
</dbReference>
<name>A0AA39XA84_9PEZI</name>
<dbReference type="AlphaFoldDB" id="A0AA39XA84"/>
<dbReference type="PRINTS" id="PR00420">
    <property type="entry name" value="RNGMNOXGNASE"/>
</dbReference>
<gene>
    <name evidence="7" type="ORF">B0T17DRAFT_527866</name>
</gene>
<dbReference type="GO" id="GO:0050660">
    <property type="term" value="F:flavin adenine dinucleotide binding"/>
    <property type="evidence" value="ECO:0007669"/>
    <property type="project" value="InterPro"/>
</dbReference>
<keyword evidence="8" id="KW-1185">Reference proteome</keyword>
<evidence type="ECO:0000259" key="6">
    <source>
        <dbReference type="Pfam" id="PF01266"/>
    </source>
</evidence>
<protein>
    <submittedName>
        <fullName evidence="7">FAD dependent oxidoreductase</fullName>
    </submittedName>
</protein>
<evidence type="ECO:0000256" key="3">
    <source>
        <dbReference type="ARBA" id="ARBA00022630"/>
    </source>
</evidence>